<keyword evidence="1" id="KW-0732">Signal</keyword>
<evidence type="ECO:0000259" key="2">
    <source>
        <dbReference type="Pfam" id="PF23951"/>
    </source>
</evidence>
<feature type="domain" description="DUF7282" evidence="2">
    <location>
        <begin position="36"/>
        <end position="89"/>
    </location>
</feature>
<accession>A0A1Y5RC02</accession>
<dbReference type="InterPro" id="IPR055706">
    <property type="entry name" value="Slg1/2_DUF7282"/>
</dbReference>
<dbReference type="RefSeq" id="WP_085877042.1">
    <property type="nucleotide sequence ID" value="NZ_FWFZ01000001.1"/>
</dbReference>
<reference evidence="3 4" key="1">
    <citation type="submission" date="2017-03" db="EMBL/GenBank/DDBJ databases">
        <authorList>
            <person name="Afonso C.L."/>
            <person name="Miller P.J."/>
            <person name="Scott M.A."/>
            <person name="Spackman E."/>
            <person name="Goraichik I."/>
            <person name="Dimitrov K.M."/>
            <person name="Suarez D.L."/>
            <person name="Swayne D.E."/>
        </authorList>
    </citation>
    <scope>NUCLEOTIDE SEQUENCE [LARGE SCALE GENOMIC DNA]</scope>
    <source>
        <strain evidence="3 4">CECT 7023</strain>
    </source>
</reference>
<dbReference type="OrthoDB" id="7868487at2"/>
<proteinExistence type="predicted"/>
<protein>
    <recommendedName>
        <fullName evidence="2">DUF7282 domain-containing protein</fullName>
    </recommendedName>
</protein>
<organism evidence="3 4">
    <name type="scientific">Roseisalinus antarcticus</name>
    <dbReference type="NCBI Taxonomy" id="254357"/>
    <lineage>
        <taxon>Bacteria</taxon>
        <taxon>Pseudomonadati</taxon>
        <taxon>Pseudomonadota</taxon>
        <taxon>Alphaproteobacteria</taxon>
        <taxon>Rhodobacterales</taxon>
        <taxon>Roseobacteraceae</taxon>
        <taxon>Roseisalinus</taxon>
    </lineage>
</organism>
<dbReference type="Pfam" id="PF23951">
    <property type="entry name" value="DUF7282"/>
    <property type="match status" value="1"/>
</dbReference>
<evidence type="ECO:0000313" key="4">
    <source>
        <dbReference type="Proteomes" id="UP000193900"/>
    </source>
</evidence>
<evidence type="ECO:0000256" key="1">
    <source>
        <dbReference type="SAM" id="SignalP"/>
    </source>
</evidence>
<dbReference type="AlphaFoldDB" id="A0A1Y5RC02"/>
<dbReference type="EMBL" id="FWFZ01000001">
    <property type="protein sequence ID" value="SLN13929.1"/>
    <property type="molecule type" value="Genomic_DNA"/>
</dbReference>
<evidence type="ECO:0000313" key="3">
    <source>
        <dbReference type="EMBL" id="SLN13929.1"/>
    </source>
</evidence>
<feature type="chain" id="PRO_5012757335" description="DUF7282 domain-containing protein" evidence="1">
    <location>
        <begin position="23"/>
        <end position="118"/>
    </location>
</feature>
<sequence>MFNTKIIAAAATATALLGTAAAAESYFTYLDNTPQERDTTLELGSVVSDADGVIVVYEYSDGEYGDTLGSTQVSAGANDNVDVQLDENPYYQVAAVLYLGEPTMPEDGAAMVTVEIDE</sequence>
<gene>
    <name evidence="3" type="ORF">ROA7023_00095</name>
</gene>
<keyword evidence="4" id="KW-1185">Reference proteome</keyword>
<feature type="signal peptide" evidence="1">
    <location>
        <begin position="1"/>
        <end position="22"/>
    </location>
</feature>
<dbReference type="Proteomes" id="UP000193900">
    <property type="component" value="Unassembled WGS sequence"/>
</dbReference>
<name>A0A1Y5RC02_9RHOB</name>